<feature type="compositionally biased region" description="Basic and acidic residues" evidence="1">
    <location>
        <begin position="138"/>
        <end position="148"/>
    </location>
</feature>
<name>A0A381SM93_9ZZZZ</name>
<accession>A0A381SM93</accession>
<feature type="region of interest" description="Disordered" evidence="1">
    <location>
        <begin position="1"/>
        <end position="46"/>
    </location>
</feature>
<evidence type="ECO:0000313" key="2">
    <source>
        <dbReference type="EMBL" id="SVA05155.1"/>
    </source>
</evidence>
<feature type="region of interest" description="Disordered" evidence="1">
    <location>
        <begin position="122"/>
        <end position="148"/>
    </location>
</feature>
<evidence type="ECO:0000256" key="1">
    <source>
        <dbReference type="SAM" id="MobiDB-lite"/>
    </source>
</evidence>
<sequence length="148" mass="16668">MSDRKYRQRGYQDDDREPASRGPKPKVPRKGAPRSVINREHRTPNMPGFHDVIRCARCGQTFRGAIGYDTNCSSCGAALHTCAQCASFDTDSRFECVQRIPARVSPKDERNACTFFEPQVTVERQTHSERSTPSGPRGAKEAFDDLFK</sequence>
<gene>
    <name evidence="2" type="ORF">METZ01_LOCUS58009</name>
</gene>
<feature type="compositionally biased region" description="Basic and acidic residues" evidence="1">
    <location>
        <begin position="1"/>
        <end position="19"/>
    </location>
</feature>
<dbReference type="AlphaFoldDB" id="A0A381SM93"/>
<reference evidence="2" key="1">
    <citation type="submission" date="2018-05" db="EMBL/GenBank/DDBJ databases">
        <authorList>
            <person name="Lanie J.A."/>
            <person name="Ng W.-L."/>
            <person name="Kazmierczak K.M."/>
            <person name="Andrzejewski T.M."/>
            <person name="Davidsen T.M."/>
            <person name="Wayne K.J."/>
            <person name="Tettelin H."/>
            <person name="Glass J.I."/>
            <person name="Rusch D."/>
            <person name="Podicherti R."/>
            <person name="Tsui H.-C.T."/>
            <person name="Winkler M.E."/>
        </authorList>
    </citation>
    <scope>NUCLEOTIDE SEQUENCE</scope>
</reference>
<dbReference type="EMBL" id="UINC01003306">
    <property type="protein sequence ID" value="SVA05155.1"/>
    <property type="molecule type" value="Genomic_DNA"/>
</dbReference>
<proteinExistence type="predicted"/>
<feature type="compositionally biased region" description="Basic residues" evidence="1">
    <location>
        <begin position="23"/>
        <end position="32"/>
    </location>
</feature>
<protein>
    <submittedName>
        <fullName evidence="2">Uncharacterized protein</fullName>
    </submittedName>
</protein>
<organism evidence="2">
    <name type="scientific">marine metagenome</name>
    <dbReference type="NCBI Taxonomy" id="408172"/>
    <lineage>
        <taxon>unclassified sequences</taxon>
        <taxon>metagenomes</taxon>
        <taxon>ecological metagenomes</taxon>
    </lineage>
</organism>